<protein>
    <submittedName>
        <fullName evidence="1">Uncharacterized protein</fullName>
    </submittedName>
</protein>
<gene>
    <name evidence="1" type="ORF">RM574_02920</name>
</gene>
<reference evidence="2" key="1">
    <citation type="submission" date="2023-07" db="EMBL/GenBank/DDBJ databases">
        <title>30 novel species of actinomycetes from the DSMZ collection.</title>
        <authorList>
            <person name="Nouioui I."/>
        </authorList>
    </citation>
    <scope>NUCLEOTIDE SEQUENCE [LARGE SCALE GENOMIC DNA]</scope>
    <source>
        <strain evidence="2">DSM 41982</strain>
    </source>
</reference>
<comment type="caution">
    <text evidence="1">The sequence shown here is derived from an EMBL/GenBank/DDBJ whole genome shotgun (WGS) entry which is preliminary data.</text>
</comment>
<organism evidence="1 2">
    <name type="scientific">Streptomyces evansiae</name>
    <dbReference type="NCBI Taxonomy" id="3075535"/>
    <lineage>
        <taxon>Bacteria</taxon>
        <taxon>Bacillati</taxon>
        <taxon>Actinomycetota</taxon>
        <taxon>Actinomycetes</taxon>
        <taxon>Kitasatosporales</taxon>
        <taxon>Streptomycetaceae</taxon>
        <taxon>Streptomyces</taxon>
    </lineage>
</organism>
<sequence>MPPNSPQHAPACVSDAEDAVAELRAALAANGLRLPSLSLDLASVAREAPCPHVTLGGCSPELAAKLAAVLRRKAVGA</sequence>
<dbReference type="AlphaFoldDB" id="A0ABD5E0U1"/>
<name>A0ABD5E0U1_9ACTN</name>
<evidence type="ECO:0000313" key="1">
    <source>
        <dbReference type="EMBL" id="MDT0414427.1"/>
    </source>
</evidence>
<evidence type="ECO:0000313" key="2">
    <source>
        <dbReference type="Proteomes" id="UP001183607"/>
    </source>
</evidence>
<accession>A0ABD5E0U1</accession>
<dbReference type="RefSeq" id="WP_009065115.1">
    <property type="nucleotide sequence ID" value="NZ_JAVRER010000003.1"/>
</dbReference>
<dbReference type="Proteomes" id="UP001183607">
    <property type="component" value="Unassembled WGS sequence"/>
</dbReference>
<dbReference type="EMBL" id="JAVRER010000003">
    <property type="protein sequence ID" value="MDT0414427.1"/>
    <property type="molecule type" value="Genomic_DNA"/>
</dbReference>
<proteinExistence type="predicted"/>